<dbReference type="AlphaFoldDB" id="A0A085NC97"/>
<dbReference type="EMBL" id="KL363236">
    <property type="protein sequence ID" value="KFD51712.1"/>
    <property type="molecule type" value="Genomic_DNA"/>
</dbReference>
<proteinExistence type="predicted"/>
<evidence type="ECO:0000313" key="4">
    <source>
        <dbReference type="Proteomes" id="UP000030764"/>
    </source>
</evidence>
<accession>A0A085NC97</accession>
<gene>
    <name evidence="2" type="ORF">M513_07408</name>
    <name evidence="3" type="ORF">M514_07408</name>
</gene>
<organism evidence="3">
    <name type="scientific">Trichuris suis</name>
    <name type="common">pig whipworm</name>
    <dbReference type="NCBI Taxonomy" id="68888"/>
    <lineage>
        <taxon>Eukaryota</taxon>
        <taxon>Metazoa</taxon>
        <taxon>Ecdysozoa</taxon>
        <taxon>Nematoda</taxon>
        <taxon>Enoplea</taxon>
        <taxon>Dorylaimia</taxon>
        <taxon>Trichinellida</taxon>
        <taxon>Trichuridae</taxon>
        <taxon>Trichuris</taxon>
    </lineage>
</organism>
<evidence type="ECO:0000256" key="1">
    <source>
        <dbReference type="SAM" id="MobiDB-lite"/>
    </source>
</evidence>
<keyword evidence="4" id="KW-1185">Reference proteome</keyword>
<feature type="region of interest" description="Disordered" evidence="1">
    <location>
        <begin position="115"/>
        <end position="134"/>
    </location>
</feature>
<feature type="compositionally biased region" description="Polar residues" evidence="1">
    <location>
        <begin position="123"/>
        <end position="134"/>
    </location>
</feature>
<dbReference type="Proteomes" id="UP000030764">
    <property type="component" value="Unassembled WGS sequence"/>
</dbReference>
<protein>
    <submittedName>
        <fullName evidence="3">Uncharacterized protein</fullName>
    </submittedName>
</protein>
<evidence type="ECO:0000313" key="3">
    <source>
        <dbReference type="EMBL" id="KFD67093.1"/>
    </source>
</evidence>
<name>A0A085NC97_9BILA</name>
<reference evidence="3 4" key="1">
    <citation type="journal article" date="2014" name="Nat. Genet.">
        <title>Genome and transcriptome of the porcine whipworm Trichuris suis.</title>
        <authorList>
            <person name="Jex A.R."/>
            <person name="Nejsum P."/>
            <person name="Schwarz E.M."/>
            <person name="Hu L."/>
            <person name="Young N.D."/>
            <person name="Hall R.S."/>
            <person name="Korhonen P.K."/>
            <person name="Liao S."/>
            <person name="Thamsborg S."/>
            <person name="Xia J."/>
            <person name="Xu P."/>
            <person name="Wang S."/>
            <person name="Scheerlinck J.P."/>
            <person name="Hofmann A."/>
            <person name="Sternberg P.W."/>
            <person name="Wang J."/>
            <person name="Gasser R.B."/>
        </authorList>
    </citation>
    <scope>NUCLEOTIDE SEQUENCE [LARGE SCALE GENOMIC DNA]</scope>
    <source>
        <strain evidence="3">DCEP-RM93F</strain>
        <strain evidence="2">DCEP-RM93M</strain>
    </source>
</reference>
<dbReference type="EMBL" id="KL367518">
    <property type="protein sequence ID" value="KFD67093.1"/>
    <property type="molecule type" value="Genomic_DNA"/>
</dbReference>
<sequence length="159" mass="18039">MNALFDLPDSAKKIQAQTLRTFQIELKSKWYKLVNDASDTLSTTLSRHRVRPRYSSLGGKRTAPMSPMGFQPRFKWRNRLNCSKAQTTGQPFGYPLKPVAGQREHFNAGRKETTIERKGGEPSRSTAMAGSISSSRWTPTVAKLIVGQIERLQRSQWKK</sequence>
<evidence type="ECO:0000313" key="2">
    <source>
        <dbReference type="EMBL" id="KFD51712.1"/>
    </source>
</evidence>
<dbReference type="Proteomes" id="UP000030758">
    <property type="component" value="Unassembled WGS sequence"/>
</dbReference>